<reference evidence="8 9" key="1">
    <citation type="submission" date="2015-04" db="EMBL/GenBank/DDBJ databases">
        <title>The draft genome sequence of Roseovarius sp.R12b.</title>
        <authorList>
            <person name="Li G."/>
            <person name="Lai Q."/>
            <person name="Shao Z."/>
            <person name="Yan P."/>
        </authorList>
    </citation>
    <scope>NUCLEOTIDE SEQUENCE [LARGE SCALE GENOMIC DNA]</scope>
    <source>
        <strain evidence="8 9">R12B</strain>
    </source>
</reference>
<evidence type="ECO:0000256" key="1">
    <source>
        <dbReference type="ARBA" id="ARBA00004167"/>
    </source>
</evidence>
<evidence type="ECO:0000256" key="7">
    <source>
        <dbReference type="SAM" id="Phobius"/>
    </source>
</evidence>
<dbReference type="Proteomes" id="UP000051295">
    <property type="component" value="Unassembled WGS sequence"/>
</dbReference>
<keyword evidence="3 7" id="KW-0812">Transmembrane</keyword>
<feature type="coiled-coil region" evidence="6">
    <location>
        <begin position="100"/>
        <end position="226"/>
    </location>
</feature>
<dbReference type="CDD" id="cd16429">
    <property type="entry name" value="VirB10"/>
    <property type="match status" value="1"/>
</dbReference>
<keyword evidence="9" id="KW-1185">Reference proteome</keyword>
<keyword evidence="5 7" id="KW-0472">Membrane</keyword>
<dbReference type="EMBL" id="LAXJ01000028">
    <property type="protein sequence ID" value="KRS10639.1"/>
    <property type="molecule type" value="Genomic_DNA"/>
</dbReference>
<dbReference type="STRING" id="1641875.XM53_20110"/>
<sequence>MSDAGNTDLEKRLAALEQGKGTGRLAAPRRSLLLALVVILVIGAGGALFYLLSQPEEEEALPTATPDVFQNEGDGFGAIETLLPPETEEVVVAPEPGEPNSELLAQLAALQAQIEELRNAPEPVVEEDTTAAEAIDALTAQIAALQSASEAAQQQFRDELTARDRELEQLRMDLELAQLEANRPLPAPVGPTEDELRAREEERMLLEEEARRLADLERRAAEERAFQQSRITSPTIAFGGTSGANETALSERTFGEVTDFVLNGALPTSVTQAEVIANPSNTIVQGTMIQAVMETALDSSLPGQTRAVVSEDVFSFDGSRLLIPRGSRLIGRYRSGVDIAQRRVTIAWDRIVLPDNQTVQISSFGGDELGRSGVTGFVDTRFDERFGSAALISLISAAPNAAASNVEGETAADVLEDLGDDLADATDSVIGDYLSIGPVIYVDQGARVTVMVDRDLEIF</sequence>
<evidence type="ECO:0000256" key="6">
    <source>
        <dbReference type="SAM" id="Coils"/>
    </source>
</evidence>
<dbReference type="OrthoDB" id="9807354at2"/>
<accession>A0A0T5NPJ1</accession>
<evidence type="ECO:0000256" key="3">
    <source>
        <dbReference type="ARBA" id="ARBA00022692"/>
    </source>
</evidence>
<gene>
    <name evidence="8" type="ORF">XM53_20110</name>
</gene>
<evidence type="ECO:0000256" key="5">
    <source>
        <dbReference type="ARBA" id="ARBA00023136"/>
    </source>
</evidence>
<proteinExistence type="inferred from homology"/>
<comment type="similarity">
    <text evidence="2">Belongs to the TrbI/VirB10 family.</text>
</comment>
<organism evidence="8 9">
    <name type="scientific">Roseovarius atlanticus</name>
    <dbReference type="NCBI Taxonomy" id="1641875"/>
    <lineage>
        <taxon>Bacteria</taxon>
        <taxon>Pseudomonadati</taxon>
        <taxon>Pseudomonadota</taxon>
        <taxon>Alphaproteobacteria</taxon>
        <taxon>Rhodobacterales</taxon>
        <taxon>Roseobacteraceae</taxon>
        <taxon>Roseovarius</taxon>
    </lineage>
</organism>
<dbReference type="InterPro" id="IPR042217">
    <property type="entry name" value="T4SS_VirB10/TrbI"/>
</dbReference>
<keyword evidence="6" id="KW-0175">Coiled coil</keyword>
<evidence type="ECO:0000313" key="9">
    <source>
        <dbReference type="Proteomes" id="UP000051295"/>
    </source>
</evidence>
<protein>
    <submittedName>
        <fullName evidence="8">Conjugal transfer protein</fullName>
    </submittedName>
</protein>
<evidence type="ECO:0000313" key="8">
    <source>
        <dbReference type="EMBL" id="KRS10639.1"/>
    </source>
</evidence>
<dbReference type="AlphaFoldDB" id="A0A0T5NPJ1"/>
<keyword evidence="4 7" id="KW-1133">Transmembrane helix</keyword>
<evidence type="ECO:0000256" key="4">
    <source>
        <dbReference type="ARBA" id="ARBA00022989"/>
    </source>
</evidence>
<dbReference type="GO" id="GO:0016020">
    <property type="term" value="C:membrane"/>
    <property type="evidence" value="ECO:0007669"/>
    <property type="project" value="UniProtKB-SubCell"/>
</dbReference>
<dbReference type="Pfam" id="PF03743">
    <property type="entry name" value="TrbI"/>
    <property type="match status" value="1"/>
</dbReference>
<dbReference type="RefSeq" id="WP_057796604.1">
    <property type="nucleotide sequence ID" value="NZ_LAXJ01000028.1"/>
</dbReference>
<dbReference type="PATRIC" id="fig|1641875.4.peg.2573"/>
<comment type="subcellular location">
    <subcellularLocation>
        <location evidence="1">Membrane</location>
        <topology evidence="1">Single-pass membrane protein</topology>
    </subcellularLocation>
</comment>
<dbReference type="Gene3D" id="2.40.128.260">
    <property type="entry name" value="Type IV secretion system, VirB10/TraB/TrbI"/>
    <property type="match status" value="1"/>
</dbReference>
<feature type="transmembrane region" description="Helical" evidence="7">
    <location>
        <begin position="32"/>
        <end position="52"/>
    </location>
</feature>
<dbReference type="InterPro" id="IPR005498">
    <property type="entry name" value="T4SS_VirB10/TraB/TrbI"/>
</dbReference>
<evidence type="ECO:0000256" key="2">
    <source>
        <dbReference type="ARBA" id="ARBA00010265"/>
    </source>
</evidence>
<name>A0A0T5NPJ1_9RHOB</name>
<comment type="caution">
    <text evidence="8">The sequence shown here is derived from an EMBL/GenBank/DDBJ whole genome shotgun (WGS) entry which is preliminary data.</text>
</comment>